<dbReference type="PANTHER" id="PTHR43201">
    <property type="entry name" value="ACYL-COA SYNTHETASE"/>
    <property type="match status" value="1"/>
</dbReference>
<dbReference type="PROSITE" id="PS00455">
    <property type="entry name" value="AMP_BINDING"/>
    <property type="match status" value="1"/>
</dbReference>
<protein>
    <submittedName>
        <fullName evidence="3">O-succinylbenzoate--CoA ligase</fullName>
        <ecNumber evidence="3">6.2.1.26</ecNumber>
    </submittedName>
    <submittedName>
        <fullName evidence="4">O-succinylbenzoic acid--CoA ligase</fullName>
    </submittedName>
</protein>
<sequence length="425" mass="44444">MAAGDTDVQLTARDPAAIDYRAPTPPRAATRRNDTIANVSNTLRILPMPTGAAVGEVLPHLREALEGNGPAWLPVPTADRRETQRLSGSLRPGEEIDEDVALVVTTSGTTGNPKGAMLTPANLRASGDATHERLGGPGQWLLALPTHHIAGIQVLLRSILAGTEPTVLDVSGGFLPEALVGAIASMRGERRYTSLVPTQLIKALDEPAATDALASLDGVLVGGAATPKPVLERARAAGITVFRTYGMSETCGGCVYEGVPLTGTEVRIEDGRVLLGGAMVAKGYRNIPDHPAFAEPGWFRTEDAGHFDNGVLAITGRLDEAIMTGGLLVIPEVVEAVLITHPSVSECVVLGLPDERLGQRVATAIVPAPGATAPTLDELRDHVVAELDAIAAPRELAVLDELPLRGPGKPDRAKLRELLLAASPN</sequence>
<dbReference type="AlphaFoldDB" id="A0ABC8AJK6"/>
<reference evidence="3 6" key="3">
    <citation type="submission" date="2016-10" db="EMBL/GenBank/DDBJ databases">
        <title>Genome sequence of Nocardia seriolae strain EM150506, isolated from Anguila japonica.</title>
        <authorList>
            <person name="Han H.-J."/>
        </authorList>
    </citation>
    <scope>NUCLEOTIDE SEQUENCE [LARGE SCALE GENOMIC DNA]</scope>
    <source>
        <strain evidence="3 6">EM150506</strain>
    </source>
</reference>
<dbReference type="EMBL" id="CP017839">
    <property type="protein sequence ID" value="APA94177.1"/>
    <property type="molecule type" value="Genomic_DNA"/>
</dbReference>
<dbReference type="EMBL" id="BBYQ01000099">
    <property type="protein sequence ID" value="GAP30953.1"/>
    <property type="molecule type" value="Genomic_DNA"/>
</dbReference>
<evidence type="ECO:0000313" key="3">
    <source>
        <dbReference type="EMBL" id="APA94177.1"/>
    </source>
</evidence>
<evidence type="ECO:0000313" key="5">
    <source>
        <dbReference type="Proteomes" id="UP000037179"/>
    </source>
</evidence>
<evidence type="ECO:0000313" key="4">
    <source>
        <dbReference type="EMBL" id="GAP30953.1"/>
    </source>
</evidence>
<dbReference type="Gene3D" id="3.30.300.30">
    <property type="match status" value="1"/>
</dbReference>
<reference evidence="4 5" key="2">
    <citation type="journal article" date="2016" name="Genome Announc.">
        <title>Draft Genome Sequence of Erythromycin- and Oxytetracycline-Sensitive Nocardia seriolae Strain U-1 (NBRC 110359).</title>
        <authorList>
            <person name="Imajoh M."/>
            <person name="Sukeda M."/>
            <person name="Shimizu M."/>
            <person name="Yamane J."/>
            <person name="Ohnishi K."/>
            <person name="Oshima S."/>
        </authorList>
    </citation>
    <scope>NUCLEOTIDE SEQUENCE [LARGE SCALE GENOMIC DNA]</scope>
    <source>
        <strain evidence="4 5">U-1</strain>
    </source>
</reference>
<dbReference type="InterPro" id="IPR000873">
    <property type="entry name" value="AMP-dep_synth/lig_dom"/>
</dbReference>
<dbReference type="InterPro" id="IPR020845">
    <property type="entry name" value="AMP-binding_CS"/>
</dbReference>
<dbReference type="SUPFAM" id="SSF56801">
    <property type="entry name" value="Acetyl-CoA synthetase-like"/>
    <property type="match status" value="1"/>
</dbReference>
<dbReference type="Proteomes" id="UP000037179">
    <property type="component" value="Unassembled WGS sequence"/>
</dbReference>
<dbReference type="InterPro" id="IPR042099">
    <property type="entry name" value="ANL_N_sf"/>
</dbReference>
<reference evidence="5" key="1">
    <citation type="submission" date="2015-07" db="EMBL/GenBank/DDBJ databases">
        <title>Nocardia seriolae U-1 whole genome shotgun sequence.</title>
        <authorList>
            <person name="Imajoh M."/>
            <person name="Fukumoto Y."/>
            <person name="Sukeda M."/>
            <person name="Yamane J."/>
            <person name="Yamasaki K."/>
            <person name="Shimizu M."/>
            <person name="Ohnishi K."/>
            <person name="Oshima S."/>
        </authorList>
    </citation>
    <scope>NUCLEOTIDE SEQUENCE [LARGE SCALE GENOMIC DNA]</scope>
    <source>
        <strain evidence="5">U-1</strain>
    </source>
</reference>
<feature type="domain" description="AMP-dependent synthetase/ligase" evidence="1">
    <location>
        <begin position="95"/>
        <end position="284"/>
    </location>
</feature>
<evidence type="ECO:0000259" key="2">
    <source>
        <dbReference type="Pfam" id="PF13193"/>
    </source>
</evidence>
<accession>A0ABC8AJK6</accession>
<gene>
    <name evidence="3" type="primary">menE</name>
    <name evidence="3" type="ORF">NS506_00090</name>
    <name evidence="4" type="ORF">NSK11_contig00099-0017</name>
</gene>
<dbReference type="Proteomes" id="UP000180166">
    <property type="component" value="Chromosome"/>
</dbReference>
<dbReference type="PANTHER" id="PTHR43201:SF32">
    <property type="entry name" value="2-SUCCINYLBENZOATE--COA LIGASE, CHLOROPLASTIC_PEROXISOMAL"/>
    <property type="match status" value="1"/>
</dbReference>
<dbReference type="KEGG" id="nsr:NS506_00090"/>
<dbReference type="GO" id="GO:0008756">
    <property type="term" value="F:o-succinylbenzoate-CoA ligase activity"/>
    <property type="evidence" value="ECO:0007669"/>
    <property type="project" value="UniProtKB-EC"/>
</dbReference>
<feature type="domain" description="AMP-binding enzyme C-terminal" evidence="2">
    <location>
        <begin position="334"/>
        <end position="409"/>
    </location>
</feature>
<proteinExistence type="predicted"/>
<keyword evidence="3" id="KW-0436">Ligase</keyword>
<dbReference type="Pfam" id="PF00501">
    <property type="entry name" value="AMP-binding"/>
    <property type="match status" value="1"/>
</dbReference>
<evidence type="ECO:0000313" key="6">
    <source>
        <dbReference type="Proteomes" id="UP000180166"/>
    </source>
</evidence>
<evidence type="ECO:0000259" key="1">
    <source>
        <dbReference type="Pfam" id="PF00501"/>
    </source>
</evidence>
<dbReference type="NCBIfam" id="NF005877">
    <property type="entry name" value="PRK07824.1"/>
    <property type="match status" value="1"/>
</dbReference>
<dbReference type="InterPro" id="IPR025110">
    <property type="entry name" value="AMP-bd_C"/>
</dbReference>
<dbReference type="Pfam" id="PF13193">
    <property type="entry name" value="AMP-binding_C"/>
    <property type="match status" value="1"/>
</dbReference>
<dbReference type="InterPro" id="IPR045851">
    <property type="entry name" value="AMP-bd_C_sf"/>
</dbReference>
<organism evidence="3 6">
    <name type="scientific">Nocardia seriolae</name>
    <dbReference type="NCBI Taxonomy" id="37332"/>
    <lineage>
        <taxon>Bacteria</taxon>
        <taxon>Bacillati</taxon>
        <taxon>Actinomycetota</taxon>
        <taxon>Actinomycetes</taxon>
        <taxon>Mycobacteriales</taxon>
        <taxon>Nocardiaceae</taxon>
        <taxon>Nocardia</taxon>
    </lineage>
</organism>
<dbReference type="EC" id="6.2.1.26" evidence="3"/>
<keyword evidence="5" id="KW-1185">Reference proteome</keyword>
<name>A0ABC8AJK6_9NOCA</name>
<dbReference type="Gene3D" id="3.40.50.12780">
    <property type="entry name" value="N-terminal domain of ligase-like"/>
    <property type="match status" value="1"/>
</dbReference>